<keyword evidence="2" id="KW-1133">Transmembrane helix</keyword>
<proteinExistence type="predicted"/>
<evidence type="ECO:0000256" key="2">
    <source>
        <dbReference type="SAM" id="Phobius"/>
    </source>
</evidence>
<evidence type="ECO:0000256" key="1">
    <source>
        <dbReference type="SAM" id="MobiDB-lite"/>
    </source>
</evidence>
<organism evidence="3 4">
    <name type="scientific">candidate division KSB3 bacterium</name>
    <dbReference type="NCBI Taxonomy" id="2044937"/>
    <lineage>
        <taxon>Bacteria</taxon>
        <taxon>candidate division KSB3</taxon>
    </lineage>
</organism>
<feature type="region of interest" description="Disordered" evidence="1">
    <location>
        <begin position="135"/>
        <end position="154"/>
    </location>
</feature>
<keyword evidence="2" id="KW-0472">Membrane</keyword>
<feature type="transmembrane region" description="Helical" evidence="2">
    <location>
        <begin position="170"/>
        <end position="193"/>
    </location>
</feature>
<feature type="transmembrane region" description="Helical" evidence="2">
    <location>
        <begin position="260"/>
        <end position="278"/>
    </location>
</feature>
<comment type="caution">
    <text evidence="3">The sequence shown here is derived from an EMBL/GenBank/DDBJ whole genome shotgun (WGS) entry which is preliminary data.</text>
</comment>
<keyword evidence="2" id="KW-0812">Transmembrane</keyword>
<dbReference type="Proteomes" id="UP000649604">
    <property type="component" value="Unassembled WGS sequence"/>
</dbReference>
<accession>A0A9D5JXK6</accession>
<evidence type="ECO:0000313" key="3">
    <source>
        <dbReference type="EMBL" id="MBD3326093.1"/>
    </source>
</evidence>
<dbReference type="EMBL" id="WJJP01000525">
    <property type="protein sequence ID" value="MBD3326093.1"/>
    <property type="molecule type" value="Genomic_DNA"/>
</dbReference>
<dbReference type="AlphaFoldDB" id="A0A9D5JXK6"/>
<protein>
    <submittedName>
        <fullName evidence="3">Uncharacterized protein</fullName>
    </submittedName>
</protein>
<feature type="transmembrane region" description="Helical" evidence="2">
    <location>
        <begin position="284"/>
        <end position="303"/>
    </location>
</feature>
<reference evidence="3" key="1">
    <citation type="submission" date="2019-11" db="EMBL/GenBank/DDBJ databases">
        <title>Microbial mats filling the niche in hypersaline microbial mats.</title>
        <authorList>
            <person name="Wong H.L."/>
            <person name="Macleod F.I."/>
            <person name="White R.A. III"/>
            <person name="Burns B.P."/>
        </authorList>
    </citation>
    <scope>NUCLEOTIDE SEQUENCE</scope>
    <source>
        <strain evidence="3">Rbin_158</strain>
    </source>
</reference>
<feature type="transmembrane region" description="Helical" evidence="2">
    <location>
        <begin position="236"/>
        <end position="253"/>
    </location>
</feature>
<feature type="transmembrane region" description="Helical" evidence="2">
    <location>
        <begin position="369"/>
        <end position="391"/>
    </location>
</feature>
<gene>
    <name evidence="3" type="ORF">GF339_16020</name>
</gene>
<evidence type="ECO:0000313" key="4">
    <source>
        <dbReference type="Proteomes" id="UP000649604"/>
    </source>
</evidence>
<feature type="transmembrane region" description="Helical" evidence="2">
    <location>
        <begin position="315"/>
        <end position="333"/>
    </location>
</feature>
<sequence>MEKSLYKVIFEGKIQEDADPGTVKTRLQALFQTDAAVIEHLFRGTPTVLKHNLSRQYALKYKQAIEKTGAVCRIVPQKHPSAPPGAPKTASDRPSRPPRKKPMQTCPKCGFTQPVGWAECCRCGVLFKRVASPAKSNASSQRSPRKARHHTDASIPDVSLEPQPIEREGWMALGGGAIITLVVLFLPFFTYILGYIKVLVHEFGHTVVGWLFGYPSIPAFDFRYGGGITAHQPRNLLLLILVYVGLGYVFYLFRRNRLALIVWAGIVGGYTLFAFTSGHEILNLWMGHGFELLFAGIFFYRAISGSAVLIAVERPLYAFLGFFITVLDLRFAYRLMTSHAYRVDYEAAKGGGHWMDFSRIAEEYLHVDLTAVATFFFICCLLPPVLAVLAYRYKAYWASGLARLLALHENV</sequence>
<feature type="region of interest" description="Disordered" evidence="1">
    <location>
        <begin position="76"/>
        <end position="105"/>
    </location>
</feature>
<name>A0A9D5JXK6_9BACT</name>